<dbReference type="EMBL" id="JAAVJD010000260">
    <property type="protein sequence ID" value="NJQ08211.1"/>
    <property type="molecule type" value="Genomic_DNA"/>
</dbReference>
<dbReference type="RefSeq" id="WP_167973894.1">
    <property type="nucleotide sequence ID" value="NZ_BHZG01000520.1"/>
</dbReference>
<dbReference type="Proteomes" id="UP000578686">
    <property type="component" value="Unassembled WGS sequence"/>
</dbReference>
<dbReference type="AlphaFoldDB" id="A0A7X6D4U2"/>
<reference evidence="2 3" key="1">
    <citation type="submission" date="2020-03" db="EMBL/GenBank/DDBJ databases">
        <title>Draft genome of Streptomyces sp. ventii, isolated from the Axial Seamount in the Pacific Ocean, and resequencing of the two type strains Streptomyces lonarensis strain NCL 716 and Streptomyces bohaiensis strain 11A07.</title>
        <authorList>
            <person name="Loughran R.M."/>
            <person name="Pfannmuller K.M."/>
            <person name="Wasson B.J."/>
            <person name="Deadmond M.C."/>
            <person name="Paddock B.E."/>
            <person name="Koyack M.J."/>
            <person name="Gallegos D.A."/>
            <person name="Mitchell E.A."/>
            <person name="Ushijima B."/>
            <person name="Saw J.H."/>
            <person name="Mcphail K.L."/>
            <person name="Videau P."/>
        </authorList>
    </citation>
    <scope>NUCLEOTIDE SEQUENCE [LARGE SCALE GENOMIC DNA]</scope>
    <source>
        <strain evidence="2 3">NCL716</strain>
    </source>
</reference>
<evidence type="ECO:0000313" key="2">
    <source>
        <dbReference type="EMBL" id="NJQ08211.1"/>
    </source>
</evidence>
<evidence type="ECO:0000259" key="1">
    <source>
        <dbReference type="Pfam" id="PF04149"/>
    </source>
</evidence>
<keyword evidence="3" id="KW-1185">Reference proteome</keyword>
<gene>
    <name evidence="2" type="ORF">HCN56_22155</name>
</gene>
<organism evidence="2 3">
    <name type="scientific">Streptomyces lonarensis</name>
    <dbReference type="NCBI Taxonomy" id="700599"/>
    <lineage>
        <taxon>Bacteria</taxon>
        <taxon>Bacillati</taxon>
        <taxon>Actinomycetota</taxon>
        <taxon>Actinomycetes</taxon>
        <taxon>Kitasatosporales</taxon>
        <taxon>Streptomycetaceae</taxon>
        <taxon>Streptomyces</taxon>
    </lineage>
</organism>
<feature type="domain" description="DUF397" evidence="1">
    <location>
        <begin position="13"/>
        <end position="64"/>
    </location>
</feature>
<accession>A0A7X6D4U2</accession>
<comment type="caution">
    <text evidence="2">The sequence shown here is derived from an EMBL/GenBank/DDBJ whole genome shotgun (WGS) entry which is preliminary data.</text>
</comment>
<proteinExistence type="predicted"/>
<sequence length="69" mass="7204">MRSPGGEGAVPELAWWRSSYTASNGNCVEVARVPAAVAVRDSKRPGDAVAFVSRSAWVGFVAAVAEGRL</sequence>
<name>A0A7X6D4U2_9ACTN</name>
<evidence type="ECO:0000313" key="3">
    <source>
        <dbReference type="Proteomes" id="UP000578686"/>
    </source>
</evidence>
<dbReference type="Pfam" id="PF04149">
    <property type="entry name" value="DUF397"/>
    <property type="match status" value="1"/>
</dbReference>
<dbReference type="InterPro" id="IPR007278">
    <property type="entry name" value="DUF397"/>
</dbReference>
<protein>
    <submittedName>
        <fullName evidence="2">DUF397 domain-containing protein</fullName>
    </submittedName>
</protein>